<sequence>MKTTAIMELVAGYEAYADSDELQIDANADAPASTPVCGAATVSWAASMFSAKTVRDGC</sequence>
<name>A0ABY4MAI7_9ACTN</name>
<evidence type="ECO:0000313" key="1">
    <source>
        <dbReference type="EMBL" id="UQA94432.1"/>
    </source>
</evidence>
<dbReference type="InterPro" id="IPR049906">
    <property type="entry name" value="LxmA-like_leader"/>
</dbReference>
<reference evidence="1" key="1">
    <citation type="submission" date="2021-10" db="EMBL/GenBank/DDBJ databases">
        <title>Streptomyces nigrumlapis sp.nov.,an antimicrobial producing actinobacterium isolated from Black Gobi rocks.</title>
        <authorList>
            <person name="Wen Y."/>
            <person name="Zhang W."/>
            <person name="Liu X.G."/>
        </authorList>
    </citation>
    <scope>NUCLEOTIDE SEQUENCE</scope>
    <source>
        <strain evidence="1">ST13-2-2</strain>
    </source>
</reference>
<dbReference type="NCBIfam" id="NF038146">
    <property type="entry name" value="LxmA_leader"/>
    <property type="match status" value="1"/>
</dbReference>
<protein>
    <submittedName>
        <fullName evidence="1">LxmA leader domain family RiPP</fullName>
    </submittedName>
</protein>
<evidence type="ECO:0000313" key="2">
    <source>
        <dbReference type="Proteomes" id="UP000830115"/>
    </source>
</evidence>
<proteinExistence type="predicted"/>
<keyword evidence="2" id="KW-1185">Reference proteome</keyword>
<dbReference type="RefSeq" id="WP_248865303.1">
    <property type="nucleotide sequence ID" value="NZ_CP086322.1"/>
</dbReference>
<organism evidence="1 2">
    <name type="scientific">Streptomyces halobius</name>
    <dbReference type="NCBI Taxonomy" id="2879846"/>
    <lineage>
        <taxon>Bacteria</taxon>
        <taxon>Bacillati</taxon>
        <taxon>Actinomycetota</taxon>
        <taxon>Actinomycetes</taxon>
        <taxon>Kitasatosporales</taxon>
        <taxon>Streptomycetaceae</taxon>
        <taxon>Streptomyces</taxon>
    </lineage>
</organism>
<dbReference type="EMBL" id="CP086322">
    <property type="protein sequence ID" value="UQA94432.1"/>
    <property type="molecule type" value="Genomic_DNA"/>
</dbReference>
<dbReference type="Proteomes" id="UP000830115">
    <property type="component" value="Chromosome"/>
</dbReference>
<gene>
    <name evidence="1" type="ORF">K9S39_23510</name>
</gene>
<accession>A0ABY4MAI7</accession>